<comment type="caution">
    <text evidence="1">The sequence shown here is derived from an EMBL/GenBank/DDBJ whole genome shotgun (WGS) entry which is preliminary data.</text>
</comment>
<name>A0A4Q4MK74_9PLEO</name>
<sequence length="110" mass="12393">MILTLPTAHIRVVYGPKYPAGSVFDVVYSIPEQNLNQFTAHVVVYPKTKPFSAGEAVSGECVEFLRSQEHDSIWGAYGELIRYLTRTKIRSVLDEQHQQGSSEVKVLKQI</sequence>
<dbReference type="EMBL" id="PDXA01000015">
    <property type="protein sequence ID" value="RYN51663.1"/>
    <property type="molecule type" value="Genomic_DNA"/>
</dbReference>
<protein>
    <submittedName>
        <fullName evidence="1">Uncharacterized protein</fullName>
    </submittedName>
</protein>
<proteinExistence type="predicted"/>
<dbReference type="AlphaFoldDB" id="A0A4Q4MK74"/>
<accession>A0A4Q4MK74</accession>
<gene>
    <name evidence="1" type="ORF">AA0114_g5383</name>
</gene>
<reference evidence="2" key="1">
    <citation type="journal article" date="2019" name="bioRxiv">
        <title>Genomics, evolutionary history and diagnostics of the Alternaria alternata species group including apple and Asian pear pathotypes.</title>
        <authorList>
            <person name="Armitage A.D."/>
            <person name="Cockerton H.M."/>
            <person name="Sreenivasaprasad S."/>
            <person name="Woodhall J.W."/>
            <person name="Lane C.R."/>
            <person name="Harrison R.J."/>
            <person name="Clarkson J.P."/>
        </authorList>
    </citation>
    <scope>NUCLEOTIDE SEQUENCE [LARGE SCALE GENOMIC DNA]</scope>
    <source>
        <strain evidence="2">FERA 1082</strain>
    </source>
</reference>
<organism evidence="1 2">
    <name type="scientific">Alternaria tenuissima</name>
    <dbReference type="NCBI Taxonomy" id="119927"/>
    <lineage>
        <taxon>Eukaryota</taxon>
        <taxon>Fungi</taxon>
        <taxon>Dikarya</taxon>
        <taxon>Ascomycota</taxon>
        <taxon>Pezizomycotina</taxon>
        <taxon>Dothideomycetes</taxon>
        <taxon>Pleosporomycetidae</taxon>
        <taxon>Pleosporales</taxon>
        <taxon>Pleosporineae</taxon>
        <taxon>Pleosporaceae</taxon>
        <taxon>Alternaria</taxon>
        <taxon>Alternaria sect. Alternaria</taxon>
        <taxon>Alternaria alternata complex</taxon>
    </lineage>
</organism>
<evidence type="ECO:0000313" key="2">
    <source>
        <dbReference type="Proteomes" id="UP000292402"/>
    </source>
</evidence>
<evidence type="ECO:0000313" key="1">
    <source>
        <dbReference type="EMBL" id="RYN51663.1"/>
    </source>
</evidence>
<dbReference type="Proteomes" id="UP000292402">
    <property type="component" value="Unassembled WGS sequence"/>
</dbReference>